<feature type="binding site" evidence="9">
    <location>
        <position position="220"/>
    </location>
    <ligand>
        <name>FMN</name>
        <dbReference type="ChEBI" id="CHEBI:58210"/>
    </ligand>
</feature>
<dbReference type="InterPro" id="IPR001295">
    <property type="entry name" value="Dihydroorotate_DH_CS"/>
</dbReference>
<dbReference type="UniPathway" id="UPA00070"/>
<comment type="cofactor">
    <cofactor evidence="9">
        <name>FMN</name>
        <dbReference type="ChEBI" id="CHEBI:58210"/>
    </cofactor>
    <text evidence="9">Binds 1 FMN per subunit.</text>
</comment>
<comment type="catalytic activity">
    <reaction evidence="9">
        <text>(S)-dihydroorotate + A = orotate + AH2</text>
        <dbReference type="Rhea" id="RHEA:18073"/>
        <dbReference type="ChEBI" id="CHEBI:13193"/>
        <dbReference type="ChEBI" id="CHEBI:17499"/>
        <dbReference type="ChEBI" id="CHEBI:30839"/>
        <dbReference type="ChEBI" id="CHEBI:30864"/>
    </reaction>
</comment>
<feature type="binding site" evidence="9">
    <location>
        <position position="130"/>
    </location>
    <ligand>
        <name>substrate</name>
    </ligand>
</feature>
<dbReference type="FunFam" id="3.20.20.70:FF:000027">
    <property type="entry name" value="Dihydropyrimidine dehydrogenase [NADP(+)]"/>
    <property type="match status" value="1"/>
</dbReference>
<dbReference type="Gene3D" id="3.20.20.70">
    <property type="entry name" value="Aldolase class I"/>
    <property type="match status" value="1"/>
</dbReference>
<dbReference type="PROSITE" id="PS00911">
    <property type="entry name" value="DHODEHASE_1"/>
    <property type="match status" value="1"/>
</dbReference>
<dbReference type="GO" id="GO:0044205">
    <property type="term" value="P:'de novo' UMP biosynthetic process"/>
    <property type="evidence" value="ECO:0007669"/>
    <property type="project" value="UniProtKB-UniRule"/>
</dbReference>
<feature type="binding site" evidence="9">
    <location>
        <begin position="72"/>
        <end position="76"/>
    </location>
    <ligand>
        <name>substrate</name>
    </ligand>
</feature>
<dbReference type="RefSeq" id="WP_013682179.1">
    <property type="nucleotide sequence ID" value="NC_015318.1"/>
</dbReference>
<comment type="pathway">
    <text evidence="2 9">Pyrimidine metabolism; UMP biosynthesis via de novo pathway.</text>
</comment>
<dbReference type="FunCoup" id="F2LWV8">
    <property type="interactions" value="189"/>
</dbReference>
<feature type="binding site" evidence="9">
    <location>
        <position position="48"/>
    </location>
    <ligand>
        <name>substrate</name>
    </ligand>
</feature>
<evidence type="ECO:0000256" key="3">
    <source>
        <dbReference type="ARBA" id="ARBA00008008"/>
    </source>
</evidence>
<feature type="binding site" evidence="9">
    <location>
        <position position="102"/>
    </location>
    <ligand>
        <name>FMN</name>
        <dbReference type="ChEBI" id="CHEBI:58210"/>
    </ligand>
</feature>
<dbReference type="AlphaFoldDB" id="F2LWV8"/>
<dbReference type="SUPFAM" id="SSF51395">
    <property type="entry name" value="FMN-linked oxidoreductases"/>
    <property type="match status" value="1"/>
</dbReference>
<dbReference type="NCBIfam" id="NF005574">
    <property type="entry name" value="PRK07259.1"/>
    <property type="match status" value="1"/>
</dbReference>
<feature type="domain" description="Dihydroorotate dehydrogenase catalytic" evidence="10">
    <location>
        <begin position="7"/>
        <end position="289"/>
    </location>
</feature>
<dbReference type="HOGENOM" id="CLU_042042_0_0_7"/>
<dbReference type="HAMAP" id="MF_00224">
    <property type="entry name" value="DHO_dh_type1"/>
    <property type="match status" value="1"/>
</dbReference>
<dbReference type="STRING" id="760142.Hipma_1180"/>
<feature type="binding site" evidence="9">
    <location>
        <begin position="268"/>
        <end position="269"/>
    </location>
    <ligand>
        <name>FMN</name>
        <dbReference type="ChEBI" id="CHEBI:58210"/>
    </ligand>
</feature>
<feature type="binding site" evidence="9">
    <location>
        <position position="24"/>
    </location>
    <ligand>
        <name>FMN</name>
        <dbReference type="ChEBI" id="CHEBI:58210"/>
    </ligand>
</feature>
<dbReference type="InterPro" id="IPR012135">
    <property type="entry name" value="Dihydroorotate_DH_1_2"/>
</dbReference>
<reference evidence="12" key="2">
    <citation type="submission" date="2011-03" db="EMBL/GenBank/DDBJ databases">
        <title>The complete genome of Hippea maritima DSM 10411.</title>
        <authorList>
            <consortium name="US DOE Joint Genome Institute (JGI-PGF)"/>
            <person name="Lucas S."/>
            <person name="Copeland A."/>
            <person name="Lapidus A."/>
            <person name="Bruce D."/>
            <person name="Goodwin L."/>
            <person name="Pitluck S."/>
            <person name="Peters L."/>
            <person name="Kyrpides N."/>
            <person name="Mavromatis K."/>
            <person name="Pagani I."/>
            <person name="Ivanova N."/>
            <person name="Mikhailova N."/>
            <person name="Lu M."/>
            <person name="Detter J.C."/>
            <person name="Tapia R."/>
            <person name="Han C."/>
            <person name="Land M."/>
            <person name="Hauser L."/>
            <person name="Markowitz V."/>
            <person name="Cheng J.-F."/>
            <person name="Hugenholtz P."/>
            <person name="Woyke T."/>
            <person name="Wu D."/>
            <person name="Spring S."/>
            <person name="Schroeder M."/>
            <person name="Brambilla E."/>
            <person name="Klenk H.-P."/>
            <person name="Eisen J.A."/>
        </authorList>
    </citation>
    <scope>NUCLEOTIDE SEQUENCE [LARGE SCALE GENOMIC DNA]</scope>
    <source>
        <strain evidence="12">ATCC 700847 / DSM 10411 / MH2</strain>
    </source>
</reference>
<evidence type="ECO:0000256" key="6">
    <source>
        <dbReference type="ARBA" id="ARBA00022643"/>
    </source>
</evidence>
<evidence type="ECO:0000256" key="8">
    <source>
        <dbReference type="ARBA" id="ARBA00023002"/>
    </source>
</evidence>
<feature type="binding site" evidence="9">
    <location>
        <position position="130"/>
    </location>
    <ligand>
        <name>FMN</name>
        <dbReference type="ChEBI" id="CHEBI:58210"/>
    </ligand>
</feature>
<organism evidence="11 12">
    <name type="scientific">Hippea maritima (strain ATCC 700847 / DSM 10411 / MH2)</name>
    <dbReference type="NCBI Taxonomy" id="760142"/>
    <lineage>
        <taxon>Bacteria</taxon>
        <taxon>Pseudomonadati</taxon>
        <taxon>Campylobacterota</taxon>
        <taxon>Desulfurellia</taxon>
        <taxon>Desulfurellales</taxon>
        <taxon>Hippeaceae</taxon>
        <taxon>Hippea</taxon>
    </lineage>
</organism>
<dbReference type="InterPro" id="IPR033888">
    <property type="entry name" value="DHOD_1B"/>
</dbReference>
<comment type="function">
    <text evidence="9">Catalyzes the conversion of dihydroorotate to orotate.</text>
</comment>
<comment type="similarity">
    <text evidence="3 9">Belongs to the dihydroorotate dehydrogenase family. Type 1 subfamily.</text>
</comment>
<evidence type="ECO:0000256" key="1">
    <source>
        <dbReference type="ARBA" id="ARBA00004496"/>
    </source>
</evidence>
<dbReference type="PIRSF" id="PIRSF000164">
    <property type="entry name" value="DHO_oxidase"/>
    <property type="match status" value="1"/>
</dbReference>
<dbReference type="GO" id="GO:0004152">
    <property type="term" value="F:dihydroorotate dehydrogenase activity"/>
    <property type="evidence" value="ECO:0007669"/>
    <property type="project" value="UniProtKB-UniRule"/>
</dbReference>
<dbReference type="KEGG" id="hmr:Hipma_1180"/>
<protein>
    <recommendedName>
        <fullName evidence="9">Dihydroorotate dehydrogenase</fullName>
        <shortName evidence="9">DHOD</shortName>
        <shortName evidence="9">DHODase</shortName>
        <shortName evidence="9">DHOdehase</shortName>
        <ecNumber evidence="9">1.3.-.-</ecNumber>
    </recommendedName>
</protein>
<feature type="active site" description="Nucleophile" evidence="9">
    <location>
        <position position="133"/>
    </location>
</feature>
<dbReference type="GO" id="GO:0006207">
    <property type="term" value="P:'de novo' pyrimidine nucleobase biosynthetic process"/>
    <property type="evidence" value="ECO:0007669"/>
    <property type="project" value="InterPro"/>
</dbReference>
<dbReference type="InterPro" id="IPR049622">
    <property type="entry name" value="Dihydroorotate_DH_I"/>
</dbReference>
<dbReference type="GO" id="GO:0005737">
    <property type="term" value="C:cytoplasm"/>
    <property type="evidence" value="ECO:0007669"/>
    <property type="project" value="UniProtKB-SubCell"/>
</dbReference>
<evidence type="ECO:0000259" key="10">
    <source>
        <dbReference type="Pfam" id="PF01180"/>
    </source>
</evidence>
<evidence type="ECO:0000313" key="11">
    <source>
        <dbReference type="EMBL" id="AEA34142.1"/>
    </source>
</evidence>
<dbReference type="EC" id="1.3.-.-" evidence="9"/>
<dbReference type="PANTHER" id="PTHR48109">
    <property type="entry name" value="DIHYDROOROTATE DEHYDROGENASE (QUINONE), MITOCHONDRIAL-RELATED"/>
    <property type="match status" value="1"/>
</dbReference>
<dbReference type="PANTHER" id="PTHR48109:SF1">
    <property type="entry name" value="DIHYDROOROTATE DEHYDROGENASE (FUMARATE)"/>
    <property type="match status" value="1"/>
</dbReference>
<feature type="binding site" evidence="9">
    <location>
        <begin position="48"/>
        <end position="49"/>
    </location>
    <ligand>
        <name>FMN</name>
        <dbReference type="ChEBI" id="CHEBI:58210"/>
    </ligand>
</feature>
<keyword evidence="12" id="KW-1185">Reference proteome</keyword>
<dbReference type="InterPro" id="IPR050074">
    <property type="entry name" value="DHO_dehydrogenase"/>
</dbReference>
<evidence type="ECO:0000313" key="12">
    <source>
        <dbReference type="Proteomes" id="UP000008139"/>
    </source>
</evidence>
<keyword evidence="5 9" id="KW-0285">Flavoprotein</keyword>
<gene>
    <name evidence="9" type="primary">pyrD</name>
    <name evidence="11" type="ordered locus">Hipma_1180</name>
</gene>
<keyword evidence="7 9" id="KW-0665">Pyrimidine biosynthesis</keyword>
<evidence type="ECO:0000256" key="4">
    <source>
        <dbReference type="ARBA" id="ARBA00022490"/>
    </source>
</evidence>
<dbReference type="CDD" id="cd04740">
    <property type="entry name" value="DHOD_1B_like"/>
    <property type="match status" value="1"/>
</dbReference>
<evidence type="ECO:0000256" key="2">
    <source>
        <dbReference type="ARBA" id="ARBA00004725"/>
    </source>
</evidence>
<keyword evidence="4 9" id="KW-0963">Cytoplasm</keyword>
<dbReference type="NCBIfam" id="TIGR01037">
    <property type="entry name" value="pyrD_sub1_fam"/>
    <property type="match status" value="1"/>
</dbReference>
<feature type="binding site" evidence="9">
    <location>
        <position position="194"/>
    </location>
    <ligand>
        <name>FMN</name>
        <dbReference type="ChEBI" id="CHEBI:58210"/>
    </ligand>
</feature>
<sequence length="307" mass="32510">MASSVNLAVKLGNLIFKNPVLTASGTFGYGLEYERFLDLNRLGGFVVKGLSVAEKLGNKPPRIVETPCGMLNAIGLQNIGVDRFIEEKLPKMADLNTHIIANIYGTEVAEFVEIAEKLDKEKLVSAIEVNVSCPNVSAGGALFGKDPDMVFVLTSSIKKVTKKPVIVKLTPNVEDIAFIAQAAQSGGADAVSLINTITGMVIDTKTKKPVLANKTGGLSGPAIYPVGVRMVYETYKKIKIPIVGVGGIYNADVALQYIMAGASLIQVGTANFIDPSITVDIIKGIEEFLANEGIESVSSLIGVAHSE</sequence>
<reference evidence="11 12" key="1">
    <citation type="journal article" date="2011" name="Stand. Genomic Sci.">
        <title>Complete genome sequence of the thermophilic sulfur-reducer Hippea maritima type strain (MH(2)).</title>
        <authorList>
            <person name="Huntemann M."/>
            <person name="Lu M."/>
            <person name="Nolan M."/>
            <person name="Lapidus A."/>
            <person name="Lucas S."/>
            <person name="Hammon N."/>
            <person name="Deshpande S."/>
            <person name="Cheng J.F."/>
            <person name="Tapia R."/>
            <person name="Han C."/>
            <person name="Goodwin L."/>
            <person name="Pitluck S."/>
            <person name="Liolios K."/>
            <person name="Pagani I."/>
            <person name="Ivanova N."/>
            <person name="Ovchinikova G."/>
            <person name="Pati A."/>
            <person name="Chen A."/>
            <person name="Palaniappan K."/>
            <person name="Land M."/>
            <person name="Hauser L."/>
            <person name="Jeffries C.D."/>
            <person name="Detter J.C."/>
            <person name="Brambilla E.M."/>
            <person name="Rohde M."/>
            <person name="Spring S."/>
            <person name="Goker M."/>
            <person name="Woyke T."/>
            <person name="Bristow J."/>
            <person name="Eisen J.A."/>
            <person name="Markowitz V."/>
            <person name="Hugenholtz P."/>
            <person name="Kyrpides N.C."/>
            <person name="Klenk H.P."/>
            <person name="Mavromatis K."/>
        </authorList>
    </citation>
    <scope>NUCLEOTIDE SEQUENCE [LARGE SCALE GENOMIC DNA]</scope>
    <source>
        <strain evidence="12">ATCC 700847 / DSM 10411 / MH2</strain>
    </source>
</reference>
<accession>F2LWV8</accession>
<proteinExistence type="inferred from homology"/>
<evidence type="ECO:0000256" key="9">
    <source>
        <dbReference type="HAMAP-Rule" id="MF_00224"/>
    </source>
</evidence>
<evidence type="ECO:0000256" key="5">
    <source>
        <dbReference type="ARBA" id="ARBA00022630"/>
    </source>
</evidence>
<dbReference type="InterPro" id="IPR013785">
    <property type="entry name" value="Aldolase_TIM"/>
</dbReference>
<dbReference type="Proteomes" id="UP000008139">
    <property type="component" value="Chromosome"/>
</dbReference>
<dbReference type="eggNOG" id="COG0167">
    <property type="taxonomic scope" value="Bacteria"/>
</dbReference>
<evidence type="ECO:0000256" key="7">
    <source>
        <dbReference type="ARBA" id="ARBA00022975"/>
    </source>
</evidence>
<feature type="binding site" evidence="9">
    <location>
        <begin position="246"/>
        <end position="247"/>
    </location>
    <ligand>
        <name>FMN</name>
        <dbReference type="ChEBI" id="CHEBI:58210"/>
    </ligand>
</feature>
<name>F2LWV8_HIPMA</name>
<feature type="binding site" evidence="9">
    <location>
        <position position="168"/>
    </location>
    <ligand>
        <name>FMN</name>
        <dbReference type="ChEBI" id="CHEBI:58210"/>
    </ligand>
</feature>
<keyword evidence="6 9" id="KW-0288">FMN</keyword>
<dbReference type="PROSITE" id="PS00912">
    <property type="entry name" value="DHODEHASE_2"/>
    <property type="match status" value="1"/>
</dbReference>
<dbReference type="Pfam" id="PF01180">
    <property type="entry name" value="DHO_dh"/>
    <property type="match status" value="1"/>
</dbReference>
<comment type="subcellular location">
    <subcellularLocation>
        <location evidence="1 9">Cytoplasm</location>
    </subcellularLocation>
</comment>
<dbReference type="InterPro" id="IPR005720">
    <property type="entry name" value="Dihydroorotate_DH_cat"/>
</dbReference>
<dbReference type="InParanoid" id="F2LWV8"/>
<dbReference type="InterPro" id="IPR024920">
    <property type="entry name" value="Dihydroorotate_DH_1"/>
</dbReference>
<keyword evidence="8 9" id="KW-0560">Oxidoreductase</keyword>
<feature type="binding site" evidence="9">
    <location>
        <begin position="195"/>
        <end position="196"/>
    </location>
    <ligand>
        <name>substrate</name>
    </ligand>
</feature>
<dbReference type="EMBL" id="CP002606">
    <property type="protein sequence ID" value="AEA34142.1"/>
    <property type="molecule type" value="Genomic_DNA"/>
</dbReference>